<dbReference type="EMBL" id="JAUSRO010000016">
    <property type="protein sequence ID" value="MDP9902213.1"/>
    <property type="molecule type" value="Genomic_DNA"/>
</dbReference>
<comment type="caution">
    <text evidence="4">The sequence shown here is derived from an EMBL/GenBank/DDBJ whole genome shotgun (WGS) entry which is preliminary data.</text>
</comment>
<name>A0ABT9SCX4_9BURK</name>
<proteinExistence type="predicted"/>
<sequence>MLKKFSVGVDFHTFDGIYQGSRSYLLGIYSQAIMLAPQIRFVFFLANPKELIDKYPVFAASNVDLVYMKPMSGIFRLFFQLPFLRLKHGCDILHVQYRASPLSFGLTACTIHDVLVETHREFFPGAFRAIASLSFRLSARVSNLLFTVSEYSKSEICKIYGVAPSRVLVTHNGVGSYKAISKDDVLSVLSKYELIPKKYWLIVGRLEPRKNHLNLIRAWFSANSSYDLVVVGQRDFSFASIFEEVVKLGCESRVKFFDSVSDFELPAFYSGAFAFVYPSFAEGFGMPILEAMAYGVPVISSNTTSMPEVGGDAAFYVDPNSVEDIANTMKSLEGGVLNGASAVEKGYDRLLKFNWGDSARVLVDGYEDLMGRGHDFSK</sequence>
<accession>A0ABT9SCX4</accession>
<feature type="domain" description="Glycosyltransferase subfamily 4-like N-terminal" evidence="3">
    <location>
        <begin position="70"/>
        <end position="174"/>
    </location>
</feature>
<dbReference type="SUPFAM" id="SSF53756">
    <property type="entry name" value="UDP-Glycosyltransferase/glycogen phosphorylase"/>
    <property type="match status" value="1"/>
</dbReference>
<dbReference type="Gene3D" id="3.40.50.2000">
    <property type="entry name" value="Glycogen Phosphorylase B"/>
    <property type="match status" value="2"/>
</dbReference>
<dbReference type="Pfam" id="PF13439">
    <property type="entry name" value="Glyco_transf_4"/>
    <property type="match status" value="1"/>
</dbReference>
<evidence type="ECO:0000256" key="1">
    <source>
        <dbReference type="ARBA" id="ARBA00022679"/>
    </source>
</evidence>
<reference evidence="4 5" key="1">
    <citation type="submission" date="2023-07" db="EMBL/GenBank/DDBJ databases">
        <title>Sorghum-associated microbial communities from plants grown in Nebraska, USA.</title>
        <authorList>
            <person name="Schachtman D."/>
        </authorList>
    </citation>
    <scope>NUCLEOTIDE SEQUENCE [LARGE SCALE GENOMIC DNA]</scope>
    <source>
        <strain evidence="4 5">DS1607</strain>
    </source>
</reference>
<keyword evidence="5" id="KW-1185">Reference proteome</keyword>
<dbReference type="InterPro" id="IPR028098">
    <property type="entry name" value="Glyco_trans_4-like_N"/>
</dbReference>
<dbReference type="Proteomes" id="UP001226867">
    <property type="component" value="Unassembled WGS sequence"/>
</dbReference>
<dbReference type="PANTHER" id="PTHR46401">
    <property type="entry name" value="GLYCOSYLTRANSFERASE WBBK-RELATED"/>
    <property type="match status" value="1"/>
</dbReference>
<organism evidence="4 5">
    <name type="scientific">Variovorax ginsengisoli</name>
    <dbReference type="NCBI Taxonomy" id="363844"/>
    <lineage>
        <taxon>Bacteria</taxon>
        <taxon>Pseudomonadati</taxon>
        <taxon>Pseudomonadota</taxon>
        <taxon>Betaproteobacteria</taxon>
        <taxon>Burkholderiales</taxon>
        <taxon>Comamonadaceae</taxon>
        <taxon>Variovorax</taxon>
    </lineage>
</organism>
<evidence type="ECO:0000313" key="5">
    <source>
        <dbReference type="Proteomes" id="UP001226867"/>
    </source>
</evidence>
<feature type="domain" description="Glycosyl transferase family 1" evidence="2">
    <location>
        <begin position="197"/>
        <end position="332"/>
    </location>
</feature>
<evidence type="ECO:0000313" key="4">
    <source>
        <dbReference type="EMBL" id="MDP9902213.1"/>
    </source>
</evidence>
<dbReference type="InterPro" id="IPR001296">
    <property type="entry name" value="Glyco_trans_1"/>
</dbReference>
<gene>
    <name evidence="4" type="ORF">J2W36_004489</name>
</gene>
<protein>
    <submittedName>
        <fullName evidence="4">Glycosyltransferase involved in cell wall biosynthesis</fullName>
    </submittedName>
</protein>
<dbReference type="CDD" id="cd03809">
    <property type="entry name" value="GT4_MtfB-like"/>
    <property type="match status" value="1"/>
</dbReference>
<dbReference type="Pfam" id="PF00534">
    <property type="entry name" value="Glycos_transf_1"/>
    <property type="match status" value="1"/>
</dbReference>
<dbReference type="RefSeq" id="WP_307691965.1">
    <property type="nucleotide sequence ID" value="NZ_JAUSRO010000016.1"/>
</dbReference>
<dbReference type="PANTHER" id="PTHR46401:SF2">
    <property type="entry name" value="GLYCOSYLTRANSFERASE WBBK-RELATED"/>
    <property type="match status" value="1"/>
</dbReference>
<evidence type="ECO:0000259" key="3">
    <source>
        <dbReference type="Pfam" id="PF13439"/>
    </source>
</evidence>
<evidence type="ECO:0000259" key="2">
    <source>
        <dbReference type="Pfam" id="PF00534"/>
    </source>
</evidence>
<keyword evidence="1" id="KW-0808">Transferase</keyword>